<dbReference type="Pfam" id="PF13692">
    <property type="entry name" value="Glyco_trans_1_4"/>
    <property type="match status" value="1"/>
</dbReference>
<dbReference type="Gene3D" id="3.40.50.2000">
    <property type="entry name" value="Glycogen Phosphorylase B"/>
    <property type="match status" value="2"/>
</dbReference>
<dbReference type="PANTHER" id="PTHR12526">
    <property type="entry name" value="GLYCOSYLTRANSFERASE"/>
    <property type="match status" value="1"/>
</dbReference>
<dbReference type="SUPFAM" id="SSF53756">
    <property type="entry name" value="UDP-Glycosyltransferase/glycogen phosphorylase"/>
    <property type="match status" value="1"/>
</dbReference>
<feature type="domain" description="Glycosyltransferase subfamily 4-like N-terminal" evidence="1">
    <location>
        <begin position="17"/>
        <end position="208"/>
    </location>
</feature>
<evidence type="ECO:0000313" key="3">
    <source>
        <dbReference type="Proteomes" id="UP000034803"/>
    </source>
</evidence>
<gene>
    <name evidence="2" type="ORF">UR21_C0017G0014</name>
</gene>
<dbReference type="CDD" id="cd03801">
    <property type="entry name" value="GT4_PimA-like"/>
    <property type="match status" value="1"/>
</dbReference>
<reference evidence="2 3" key="1">
    <citation type="journal article" date="2015" name="Nature">
        <title>rRNA introns, odd ribosomes, and small enigmatic genomes across a large radiation of phyla.</title>
        <authorList>
            <person name="Brown C.T."/>
            <person name="Hug L.A."/>
            <person name="Thomas B.C."/>
            <person name="Sharon I."/>
            <person name="Castelle C.J."/>
            <person name="Singh A."/>
            <person name="Wilkins M.J."/>
            <person name="Williams K.H."/>
            <person name="Banfield J.F."/>
        </authorList>
    </citation>
    <scope>NUCLEOTIDE SEQUENCE [LARGE SCALE GENOMIC DNA]</scope>
</reference>
<accession>A0A0F9YX76</accession>
<name>A0A0F9YX76_9BACT</name>
<dbReference type="InterPro" id="IPR028098">
    <property type="entry name" value="Glyco_trans_4-like_N"/>
</dbReference>
<dbReference type="Pfam" id="PF13439">
    <property type="entry name" value="Glyco_transf_4"/>
    <property type="match status" value="1"/>
</dbReference>
<dbReference type="Proteomes" id="UP000034803">
    <property type="component" value="Unassembled WGS sequence"/>
</dbReference>
<sequence>MKILMLTPYLPFPDSSGGQIRSYNLIKDLSKKHEITLFSLIKDDSEKRFTKELEKYCKEIKVFKRSKSPWTLRNILLTGFGPYPFLVIRNLSPKEKYAVKEEIEKNHYDLIHAETFYVMPHIPNTKIPILLVEQTIEYLVYKHYVESIKNPLLKWLLSIDVTKLKFWETNFWKKADGVVAVSEADKGEMLKLVSNLSVDLVPNGVNLSFFKIKTNWDEKDQKILFVANFKWLQNAEAAELLLEKVFPVVLKKNSKAKILIVGQYVPENIISKASKNIIVRNLKEDDQDGIRQAYYESSVFVSPLRGPGGTRLKHFGAMAAKLPLITTSVGAEGLGARDGVNIIVRDTPEDIAKATLEILSNIKLAEIIANNARRLVEEKYSWYKMGEYLDKIYEQTKAISNNS</sequence>
<keyword evidence="2" id="KW-0808">Transferase</keyword>
<dbReference type="GO" id="GO:0016740">
    <property type="term" value="F:transferase activity"/>
    <property type="evidence" value="ECO:0007669"/>
    <property type="project" value="UniProtKB-KW"/>
</dbReference>
<comment type="caution">
    <text evidence="2">The sequence shown here is derived from an EMBL/GenBank/DDBJ whole genome shotgun (WGS) entry which is preliminary data.</text>
</comment>
<organism evidence="2 3">
    <name type="scientific">Candidatus Woesebacteria bacterium GW2011_GWC2_31_9</name>
    <dbReference type="NCBI Taxonomy" id="1618586"/>
    <lineage>
        <taxon>Bacteria</taxon>
        <taxon>Candidatus Woeseibacteriota</taxon>
    </lineage>
</organism>
<protein>
    <submittedName>
        <fullName evidence="2">Glycosyl transferase, group 1</fullName>
    </submittedName>
</protein>
<proteinExistence type="predicted"/>
<dbReference type="AlphaFoldDB" id="A0A0F9YX76"/>
<evidence type="ECO:0000313" key="2">
    <source>
        <dbReference type="EMBL" id="KKP31056.1"/>
    </source>
</evidence>
<evidence type="ECO:0000259" key="1">
    <source>
        <dbReference type="Pfam" id="PF13439"/>
    </source>
</evidence>
<dbReference type="EMBL" id="LBOI01000017">
    <property type="protein sequence ID" value="KKP31056.1"/>
    <property type="molecule type" value="Genomic_DNA"/>
</dbReference>